<accession>A0ACC3STJ5</accession>
<dbReference type="EMBL" id="MU971522">
    <property type="protein sequence ID" value="KAK9234067.1"/>
    <property type="molecule type" value="Genomic_DNA"/>
</dbReference>
<protein>
    <submittedName>
        <fullName evidence="1">Nucleotide-diphospho-sugar transferase</fullName>
    </submittedName>
</protein>
<reference evidence="2" key="1">
    <citation type="journal article" date="2024" name="Front. Bioeng. Biotechnol.">
        <title>Genome-scale model development and genomic sequencing of the oleaginous clade Lipomyces.</title>
        <authorList>
            <person name="Czajka J.J."/>
            <person name="Han Y."/>
            <person name="Kim J."/>
            <person name="Mondo S.J."/>
            <person name="Hofstad B.A."/>
            <person name="Robles A."/>
            <person name="Haridas S."/>
            <person name="Riley R."/>
            <person name="LaButti K."/>
            <person name="Pangilinan J."/>
            <person name="Andreopoulos W."/>
            <person name="Lipzen A."/>
            <person name="Yan J."/>
            <person name="Wang M."/>
            <person name="Ng V."/>
            <person name="Grigoriev I.V."/>
            <person name="Spatafora J.W."/>
            <person name="Magnuson J.K."/>
            <person name="Baker S.E."/>
            <person name="Pomraning K.R."/>
        </authorList>
    </citation>
    <scope>NUCLEOTIDE SEQUENCE [LARGE SCALE GENOMIC DNA]</scope>
    <source>
        <strain evidence="2">CBS 7786</strain>
    </source>
</reference>
<organism evidence="1 2">
    <name type="scientific">Lipomyces kononenkoae</name>
    <name type="common">Yeast</name>
    <dbReference type="NCBI Taxonomy" id="34357"/>
    <lineage>
        <taxon>Eukaryota</taxon>
        <taxon>Fungi</taxon>
        <taxon>Dikarya</taxon>
        <taxon>Ascomycota</taxon>
        <taxon>Saccharomycotina</taxon>
        <taxon>Lipomycetes</taxon>
        <taxon>Lipomycetales</taxon>
        <taxon>Lipomycetaceae</taxon>
        <taxon>Lipomyces</taxon>
    </lineage>
</organism>
<evidence type="ECO:0000313" key="1">
    <source>
        <dbReference type="EMBL" id="KAK9234067.1"/>
    </source>
</evidence>
<dbReference type="Proteomes" id="UP001433508">
    <property type="component" value="Unassembled WGS sequence"/>
</dbReference>
<evidence type="ECO:0000313" key="2">
    <source>
        <dbReference type="Proteomes" id="UP001433508"/>
    </source>
</evidence>
<gene>
    <name evidence="1" type="ORF">V1525DRAFT_350877</name>
</gene>
<comment type="caution">
    <text evidence="1">The sequence shown here is derived from an EMBL/GenBank/DDBJ whole genome shotgun (WGS) entry which is preliminary data.</text>
</comment>
<proteinExistence type="predicted"/>
<name>A0ACC3STJ5_LIPKO</name>
<keyword evidence="2" id="KW-1185">Reference proteome</keyword>
<sequence>MIYSPSRRRLVGVTLILVLIGSLFAVRRISSATNSLTHPRQRQAASLPAEKLLSSPLPKKFGVVPKIIHQSWSSTELPTKFEAWSRSCREENPDWQWVLWTDEDNLNLVAKYFPWFLEYYEKLPGVIHRADLVRNMYMYVYGGMYADLDVECLRPADELFESFNVSTVPYPSTYDALYHSRSHPQNEQKAFFGRMGTDERFAHSIPNAWMASTPGHPFFLLSIEGVMEKMNEGDPTKIKPETLTGPVVLRQRINLYRDKFSDSDELRERLNTSPMVNVFGLQDRMKHSLEVLPFWYIYPYSWNRDGEEFRSLCSANSPNYDREGCKDVIAAYNWGSYFITYWSHSWSQTGHDPNNLKNIQREAR</sequence>
<keyword evidence="1" id="KW-0808">Transferase</keyword>